<name>A0A1T4L6J9_9FIRM</name>
<dbReference type="Gene3D" id="3.40.50.2000">
    <property type="entry name" value="Glycogen Phosphorylase B"/>
    <property type="match status" value="1"/>
</dbReference>
<dbReference type="Proteomes" id="UP000189933">
    <property type="component" value="Unassembled WGS sequence"/>
</dbReference>
<reference evidence="3" key="1">
    <citation type="submission" date="2017-02" db="EMBL/GenBank/DDBJ databases">
        <authorList>
            <person name="Varghese N."/>
            <person name="Submissions S."/>
        </authorList>
    </citation>
    <scope>NUCLEOTIDE SEQUENCE [LARGE SCALE GENOMIC DNA]</scope>
    <source>
        <strain evidence="3">DSM 16521</strain>
    </source>
</reference>
<gene>
    <name evidence="2" type="ORF">SAMN02745885_00048</name>
</gene>
<evidence type="ECO:0000313" key="3">
    <source>
        <dbReference type="Proteomes" id="UP000189933"/>
    </source>
</evidence>
<accession>A0A1T4L6J9</accession>
<sequence>MKNDKVVIFCFGYLCEKTWRNNWQRHQEIIQRLNDNFQLIYIKNLGYTDTWHRLKKILYSLKLILIKSNKNKGGGGLNQEQVDIKFYKLFVIPIFIRFFLFFNLILCIYQLNSLMKKFDGHKFLFWFSYPNPLFPYLVKKYNHIPSIYDCNQRYAYKKDFPKKYLKYEKLLSQLVTVIFADSQVIYNDKIVLNKKVYKISQGVNLKNACNHQSYQNINISKNDTESNIIGYVGSFNQALDIDLIKYLANKRKCYNFYLVGVGSKIKEYFKEFDNVLCFDHVDYTEIGYYIRNFSVCIIPYKINEFTQGVFPTKFLEYLSYFKPIVSTFLPDLIDYCDVVSIAYNYEDFLAKIDYHLQDKSFIARKKEKITEVLAKNTWDMKYNQIYASILNVLEEITF</sequence>
<keyword evidence="1" id="KW-0812">Transmembrane</keyword>
<keyword evidence="2" id="KW-0808">Transferase</keyword>
<protein>
    <submittedName>
        <fullName evidence="2">Glycosyltransferase involved in cell wall bisynthesis</fullName>
    </submittedName>
</protein>
<evidence type="ECO:0000313" key="2">
    <source>
        <dbReference type="EMBL" id="SJZ50304.1"/>
    </source>
</evidence>
<dbReference type="AlphaFoldDB" id="A0A1T4L6J9"/>
<dbReference type="EMBL" id="FUXM01000001">
    <property type="protein sequence ID" value="SJZ50304.1"/>
    <property type="molecule type" value="Genomic_DNA"/>
</dbReference>
<evidence type="ECO:0000256" key="1">
    <source>
        <dbReference type="SAM" id="Phobius"/>
    </source>
</evidence>
<keyword evidence="3" id="KW-1185">Reference proteome</keyword>
<organism evidence="2 3">
    <name type="scientific">Carboxydocella sporoproducens DSM 16521</name>
    <dbReference type="NCBI Taxonomy" id="1121270"/>
    <lineage>
        <taxon>Bacteria</taxon>
        <taxon>Bacillati</taxon>
        <taxon>Bacillota</taxon>
        <taxon>Clostridia</taxon>
        <taxon>Eubacteriales</taxon>
        <taxon>Clostridiales Family XVI. Incertae Sedis</taxon>
        <taxon>Carboxydocella</taxon>
    </lineage>
</organism>
<proteinExistence type="predicted"/>
<dbReference type="SUPFAM" id="SSF53756">
    <property type="entry name" value="UDP-Glycosyltransferase/glycogen phosphorylase"/>
    <property type="match status" value="1"/>
</dbReference>
<feature type="transmembrane region" description="Helical" evidence="1">
    <location>
        <begin position="86"/>
        <end position="109"/>
    </location>
</feature>
<dbReference type="RefSeq" id="WP_078664208.1">
    <property type="nucleotide sequence ID" value="NZ_FUXM01000001.1"/>
</dbReference>
<dbReference type="GO" id="GO:0016740">
    <property type="term" value="F:transferase activity"/>
    <property type="evidence" value="ECO:0007669"/>
    <property type="project" value="UniProtKB-KW"/>
</dbReference>
<dbReference type="OrthoDB" id="9816564at2"/>
<keyword evidence="1" id="KW-1133">Transmembrane helix</keyword>
<keyword evidence="1" id="KW-0472">Membrane</keyword>